<proteinExistence type="predicted"/>
<gene>
    <name evidence="2" type="ORF">RZN69_04830</name>
</gene>
<evidence type="ECO:0000256" key="1">
    <source>
        <dbReference type="SAM" id="Phobius"/>
    </source>
</evidence>
<feature type="transmembrane region" description="Helical" evidence="1">
    <location>
        <begin position="16"/>
        <end position="35"/>
    </location>
</feature>
<evidence type="ECO:0000313" key="3">
    <source>
        <dbReference type="Proteomes" id="UP001304300"/>
    </source>
</evidence>
<feature type="transmembrane region" description="Helical" evidence="1">
    <location>
        <begin position="161"/>
        <end position="183"/>
    </location>
</feature>
<keyword evidence="1" id="KW-0472">Membrane</keyword>
<feature type="transmembrane region" description="Helical" evidence="1">
    <location>
        <begin position="255"/>
        <end position="274"/>
    </location>
</feature>
<feature type="transmembrane region" description="Helical" evidence="1">
    <location>
        <begin position="109"/>
        <end position="127"/>
    </location>
</feature>
<keyword evidence="1" id="KW-0812">Transmembrane</keyword>
<evidence type="ECO:0000313" key="2">
    <source>
        <dbReference type="EMBL" id="WOO42404.1"/>
    </source>
</evidence>
<feature type="transmembrane region" description="Helical" evidence="1">
    <location>
        <begin position="41"/>
        <end position="62"/>
    </location>
</feature>
<keyword evidence="3" id="KW-1185">Reference proteome</keyword>
<dbReference type="EMBL" id="CP136920">
    <property type="protein sequence ID" value="WOO42404.1"/>
    <property type="molecule type" value="Genomic_DNA"/>
</dbReference>
<accession>A0AAQ3LA11</accession>
<organism evidence="2 3">
    <name type="scientific">Rubellicoccus peritrichatus</name>
    <dbReference type="NCBI Taxonomy" id="3080537"/>
    <lineage>
        <taxon>Bacteria</taxon>
        <taxon>Pseudomonadati</taxon>
        <taxon>Verrucomicrobiota</taxon>
        <taxon>Opitutia</taxon>
        <taxon>Puniceicoccales</taxon>
        <taxon>Cerasicoccaceae</taxon>
        <taxon>Rubellicoccus</taxon>
    </lineage>
</organism>
<dbReference type="RefSeq" id="WP_317834923.1">
    <property type="nucleotide sequence ID" value="NZ_CP136920.1"/>
</dbReference>
<feature type="transmembrane region" description="Helical" evidence="1">
    <location>
        <begin position="204"/>
        <end position="223"/>
    </location>
</feature>
<sequence length="276" mass="30636">MAANSQWPKWWQWPNVLALDASLVGVGWLIALAQANGVQIGIAPAVVLGLSIWLVYIADRWLDVRKLPLAQLPTVRHQFIKRWAMPFFVLWLIILITDLFLAIRSLDRIQILSGLIVVFLALIHTVLSQIQTRLSIPKEARISLIYMAGVGTFLSNEPALWPGILVPLGLFGLLCFINCSMIAAKEIEFDATMGRQSIANSSGLQIFQFQIIALFVLFVGLFLPESLIETDGPVAGAAIGLTIIGIQEYNIKPELFRVLADAILLVPWLFLFNVHA</sequence>
<feature type="transmembrane region" description="Helical" evidence="1">
    <location>
        <begin position="83"/>
        <end position="103"/>
    </location>
</feature>
<dbReference type="Proteomes" id="UP001304300">
    <property type="component" value="Chromosome"/>
</dbReference>
<name>A0AAQ3LA11_9BACT</name>
<dbReference type="AlphaFoldDB" id="A0AAQ3LA11"/>
<dbReference type="KEGG" id="puo:RZN69_04830"/>
<reference evidence="2 3" key="1">
    <citation type="submission" date="2023-10" db="EMBL/GenBank/DDBJ databases">
        <title>Rubellicoccus peritrichatus gen. nov., sp. nov., isolated from an algae of coral reef tank.</title>
        <authorList>
            <person name="Luo J."/>
        </authorList>
    </citation>
    <scope>NUCLEOTIDE SEQUENCE [LARGE SCALE GENOMIC DNA]</scope>
    <source>
        <strain evidence="2 3">CR14</strain>
    </source>
</reference>
<protein>
    <submittedName>
        <fullName evidence="2">Uncharacterized protein</fullName>
    </submittedName>
</protein>
<keyword evidence="1" id="KW-1133">Transmembrane helix</keyword>